<dbReference type="PANTHER" id="PTHR31458">
    <property type="entry name" value="POLYGALACTURONASE 1 BETA-LIKE PROTEIN 2"/>
    <property type="match status" value="1"/>
</dbReference>
<evidence type="ECO:0000313" key="9">
    <source>
        <dbReference type="Proteomes" id="UP000626092"/>
    </source>
</evidence>
<keyword evidence="9" id="KW-1185">Reference proteome</keyword>
<accession>A0A834GX87</accession>
<dbReference type="OrthoDB" id="1909293at2759"/>
<dbReference type="EMBL" id="WJXA01000006">
    <property type="protein sequence ID" value="KAF7140936.1"/>
    <property type="molecule type" value="Genomic_DNA"/>
</dbReference>
<dbReference type="GO" id="GO:0048046">
    <property type="term" value="C:apoplast"/>
    <property type="evidence" value="ECO:0007669"/>
    <property type="project" value="UniProtKB-SubCell"/>
</dbReference>
<gene>
    <name evidence="8" type="ORF">RHSIM_Rhsim06G0228500</name>
</gene>
<comment type="caution">
    <text evidence="8">The sequence shown here is derived from an EMBL/GenBank/DDBJ whole genome shotgun (WGS) entry which is preliminary data.</text>
</comment>
<dbReference type="PANTHER" id="PTHR31458:SF2">
    <property type="entry name" value="POLYGALACTURONASE 1 BETA-LIKE PROTEIN 2"/>
    <property type="match status" value="1"/>
</dbReference>
<keyword evidence="3" id="KW-0134">Cell wall</keyword>
<organism evidence="8 9">
    <name type="scientific">Rhododendron simsii</name>
    <name type="common">Sims's rhododendron</name>
    <dbReference type="NCBI Taxonomy" id="118357"/>
    <lineage>
        <taxon>Eukaryota</taxon>
        <taxon>Viridiplantae</taxon>
        <taxon>Streptophyta</taxon>
        <taxon>Embryophyta</taxon>
        <taxon>Tracheophyta</taxon>
        <taxon>Spermatophyta</taxon>
        <taxon>Magnoliopsida</taxon>
        <taxon>eudicotyledons</taxon>
        <taxon>Gunneridae</taxon>
        <taxon>Pentapetalae</taxon>
        <taxon>asterids</taxon>
        <taxon>Ericales</taxon>
        <taxon>Ericaceae</taxon>
        <taxon>Ericoideae</taxon>
        <taxon>Rhodoreae</taxon>
        <taxon>Rhododendron</taxon>
    </lineage>
</organism>
<comment type="subcellular location">
    <subcellularLocation>
        <location evidence="1">Secreted</location>
        <location evidence="1">Cell wall</location>
    </subcellularLocation>
    <subcellularLocation>
        <location evidence="2">Secreted</location>
        <location evidence="2">Extracellular space</location>
        <location evidence="2">Apoplast</location>
    </subcellularLocation>
</comment>
<dbReference type="InterPro" id="IPR004873">
    <property type="entry name" value="BURP_dom"/>
</dbReference>
<evidence type="ECO:0000256" key="6">
    <source>
        <dbReference type="ARBA" id="ARBA00023180"/>
    </source>
</evidence>
<evidence type="ECO:0000256" key="4">
    <source>
        <dbReference type="ARBA" id="ARBA00022523"/>
    </source>
</evidence>
<dbReference type="InterPro" id="IPR051897">
    <property type="entry name" value="PG-associated_BURP"/>
</dbReference>
<evidence type="ECO:0000259" key="7">
    <source>
        <dbReference type="PROSITE" id="PS51277"/>
    </source>
</evidence>
<feature type="domain" description="BURP" evidence="7">
    <location>
        <begin position="1"/>
        <end position="198"/>
    </location>
</feature>
<reference evidence="8" key="1">
    <citation type="submission" date="2019-11" db="EMBL/GenBank/DDBJ databases">
        <authorList>
            <person name="Liu Y."/>
            <person name="Hou J."/>
            <person name="Li T.-Q."/>
            <person name="Guan C.-H."/>
            <person name="Wu X."/>
            <person name="Wu H.-Z."/>
            <person name="Ling F."/>
            <person name="Zhang R."/>
            <person name="Shi X.-G."/>
            <person name="Ren J.-P."/>
            <person name="Chen E.-F."/>
            <person name="Sun J.-M."/>
        </authorList>
    </citation>
    <scope>NUCLEOTIDE SEQUENCE</scope>
    <source>
        <strain evidence="8">Adult_tree_wgs_1</strain>
        <tissue evidence="8">Leaves</tissue>
    </source>
</reference>
<dbReference type="Pfam" id="PF03181">
    <property type="entry name" value="BURP"/>
    <property type="match status" value="1"/>
</dbReference>
<evidence type="ECO:0000256" key="3">
    <source>
        <dbReference type="ARBA" id="ARBA00022512"/>
    </source>
</evidence>
<proteinExistence type="predicted"/>
<dbReference type="SMART" id="SM01045">
    <property type="entry name" value="BURP"/>
    <property type="match status" value="1"/>
</dbReference>
<keyword evidence="3" id="KW-0964">Secreted</keyword>
<dbReference type="PROSITE" id="PS51277">
    <property type="entry name" value="BURP"/>
    <property type="match status" value="1"/>
</dbReference>
<dbReference type="Proteomes" id="UP000626092">
    <property type="component" value="Unassembled WGS sequence"/>
</dbReference>
<sequence>MPDIKNKTPKRSFLPRVVSTKLPFSTSKIPEMHKIYQAVENSTIAIMLAAAMTNCERAPSTGEKKRCVGCVEDMMDFAISILGRNLTVLTTLNDEGSENNIMIGKVRAINDGTAVSCHQILFPYSFYYCHSVPEVRVYQAEILDPKTNIKINHAIALCHLDTSSWSFDHGAFLVLGSGLSKIEVCHWVFQTDMAWVQIY</sequence>
<evidence type="ECO:0000256" key="5">
    <source>
        <dbReference type="ARBA" id="ARBA00022729"/>
    </source>
</evidence>
<protein>
    <recommendedName>
        <fullName evidence="7">BURP domain-containing protein</fullName>
    </recommendedName>
</protein>
<dbReference type="AlphaFoldDB" id="A0A834GX87"/>
<evidence type="ECO:0000313" key="8">
    <source>
        <dbReference type="EMBL" id="KAF7140936.1"/>
    </source>
</evidence>
<name>A0A834GX87_RHOSS</name>
<evidence type="ECO:0000256" key="1">
    <source>
        <dbReference type="ARBA" id="ARBA00004191"/>
    </source>
</evidence>
<keyword evidence="4" id="KW-0052">Apoplast</keyword>
<keyword evidence="6" id="KW-0325">Glycoprotein</keyword>
<keyword evidence="5" id="KW-0732">Signal</keyword>
<evidence type="ECO:0000256" key="2">
    <source>
        <dbReference type="ARBA" id="ARBA00004271"/>
    </source>
</evidence>